<dbReference type="Proteomes" id="UP001349994">
    <property type="component" value="Unassembled WGS sequence"/>
</dbReference>
<sequence length="94" mass="10384">MKLVPVKQAQAKLFNARADKGLQSLTLLTFKKDRFLTLKRDDDGEGWTLAEDGFLTESAAVPAGAAGKRLLKDAFNREFPRSANAYLAEVRRSA</sequence>
<dbReference type="EMBL" id="JAYMFF010000006">
    <property type="protein sequence ID" value="MEC4175594.1"/>
    <property type="molecule type" value="Genomic_DNA"/>
</dbReference>
<evidence type="ECO:0008006" key="3">
    <source>
        <dbReference type="Google" id="ProtNLM"/>
    </source>
</evidence>
<evidence type="ECO:0000313" key="2">
    <source>
        <dbReference type="Proteomes" id="UP001349994"/>
    </source>
</evidence>
<proteinExistence type="predicted"/>
<accession>A0ABU6IGP7</accession>
<comment type="caution">
    <text evidence="1">The sequence shown here is derived from an EMBL/GenBank/DDBJ whole genome shotgun (WGS) entry which is preliminary data.</text>
</comment>
<gene>
    <name evidence="1" type="ORF">VIN30_03950</name>
</gene>
<organism evidence="1 2">
    <name type="scientific">Adlercreutzia wanghongyangiae</name>
    <dbReference type="NCBI Taxonomy" id="3111451"/>
    <lineage>
        <taxon>Bacteria</taxon>
        <taxon>Bacillati</taxon>
        <taxon>Actinomycetota</taxon>
        <taxon>Coriobacteriia</taxon>
        <taxon>Eggerthellales</taxon>
        <taxon>Eggerthellaceae</taxon>
        <taxon>Adlercreutzia</taxon>
    </lineage>
</organism>
<evidence type="ECO:0000313" key="1">
    <source>
        <dbReference type="EMBL" id="MEC4175594.1"/>
    </source>
</evidence>
<name>A0ABU6IGP7_9ACTN</name>
<keyword evidence="2" id="KW-1185">Reference proteome</keyword>
<protein>
    <recommendedName>
        <fullName evidence="3">CYTH domain-containing protein</fullName>
    </recommendedName>
</protein>
<dbReference type="RefSeq" id="WP_338209450.1">
    <property type="nucleotide sequence ID" value="NZ_JAYMFF010000006.1"/>
</dbReference>
<reference evidence="1 2" key="1">
    <citation type="submission" date="2024-01" db="EMBL/GenBank/DDBJ databases">
        <title>novel species in genus Adlercreutzia.</title>
        <authorList>
            <person name="Liu X."/>
        </authorList>
    </citation>
    <scope>NUCLEOTIDE SEQUENCE [LARGE SCALE GENOMIC DNA]</scope>
    <source>
        <strain evidence="1 2">R7</strain>
    </source>
</reference>